<organism evidence="2">
    <name type="scientific">uncultured haloarchaeon</name>
    <dbReference type="NCBI Taxonomy" id="160804"/>
    <lineage>
        <taxon>Archaea</taxon>
        <taxon>Methanobacteriati</taxon>
        <taxon>Methanobacteriota</taxon>
        <taxon>Stenosarchaea group</taxon>
        <taxon>Halobacteria</taxon>
        <taxon>Halobacteriales</taxon>
        <taxon>Halobacteriaceae</taxon>
        <taxon>environmental samples</taxon>
    </lineage>
</organism>
<proteinExistence type="predicted"/>
<name>A0A0K1YAV5_9EURY</name>
<dbReference type="AlphaFoldDB" id="A0A0K1YAV5"/>
<feature type="compositionally biased region" description="Polar residues" evidence="1">
    <location>
        <begin position="29"/>
        <end position="41"/>
    </location>
</feature>
<evidence type="ECO:0000313" key="2">
    <source>
        <dbReference type="EMBL" id="AKY04226.1"/>
    </source>
</evidence>
<dbReference type="EMBL" id="KT322174">
    <property type="protein sequence ID" value="AKY04226.1"/>
    <property type="molecule type" value="Genomic_DNA"/>
</dbReference>
<protein>
    <submittedName>
        <fullName evidence="2">Uncharacterized protein</fullName>
    </submittedName>
</protein>
<evidence type="ECO:0000256" key="1">
    <source>
        <dbReference type="SAM" id="MobiDB-lite"/>
    </source>
</evidence>
<reference evidence="2" key="1">
    <citation type="journal article" date="2015" name="BMC Genomics">
        <title>Diversity of the cell-wall associated genomic island of the archaeon Haloquadratum walsbyi.</title>
        <authorList>
            <person name="Martin-Cuadrado A.B."/>
            <person name="Pasic L."/>
            <person name="Rodriguez-Valera F."/>
        </authorList>
    </citation>
    <scope>NUCLEOTIDE SEQUENCE</scope>
</reference>
<accession>A0A0K1YAV5</accession>
<sequence>MTLTMKPTVIGHTRGSRVFTSDINRDTDGCTTESYSTGSTV</sequence>
<feature type="region of interest" description="Disordered" evidence="1">
    <location>
        <begin position="21"/>
        <end position="41"/>
    </location>
</feature>